<dbReference type="InterPro" id="IPR050495">
    <property type="entry name" value="ATG22/LtaA_families"/>
</dbReference>
<dbReference type="SUPFAM" id="SSF103473">
    <property type="entry name" value="MFS general substrate transporter"/>
    <property type="match status" value="1"/>
</dbReference>
<dbReference type="STRING" id="1121884.SAMN02745131_03192"/>
<evidence type="ECO:0000256" key="6">
    <source>
        <dbReference type="SAM" id="Phobius"/>
    </source>
</evidence>
<feature type="transmembrane region" description="Helical" evidence="6">
    <location>
        <begin position="183"/>
        <end position="204"/>
    </location>
</feature>
<dbReference type="OrthoDB" id="9768783at2"/>
<dbReference type="PANTHER" id="PTHR23519:SF1">
    <property type="entry name" value="AUTOPHAGY-RELATED PROTEIN 22"/>
    <property type="match status" value="1"/>
</dbReference>
<feature type="transmembrane region" description="Helical" evidence="6">
    <location>
        <begin position="21"/>
        <end position="40"/>
    </location>
</feature>
<keyword evidence="8" id="KW-1185">Reference proteome</keyword>
<gene>
    <name evidence="7" type="ORF">SAMN02745131_03192</name>
</gene>
<feature type="transmembrane region" description="Helical" evidence="6">
    <location>
        <begin position="278"/>
        <end position="299"/>
    </location>
</feature>
<keyword evidence="5 6" id="KW-0472">Membrane</keyword>
<keyword evidence="2" id="KW-0813">Transport</keyword>
<evidence type="ECO:0000313" key="8">
    <source>
        <dbReference type="Proteomes" id="UP000184048"/>
    </source>
</evidence>
<accession>A0A1M5DEE6</accession>
<evidence type="ECO:0000256" key="4">
    <source>
        <dbReference type="ARBA" id="ARBA00022989"/>
    </source>
</evidence>
<dbReference type="Pfam" id="PF11700">
    <property type="entry name" value="ATG22"/>
    <property type="match status" value="1"/>
</dbReference>
<evidence type="ECO:0000256" key="2">
    <source>
        <dbReference type="ARBA" id="ARBA00022448"/>
    </source>
</evidence>
<dbReference type="EMBL" id="FQUU01000015">
    <property type="protein sequence ID" value="SHF65423.1"/>
    <property type="molecule type" value="Genomic_DNA"/>
</dbReference>
<evidence type="ECO:0000256" key="3">
    <source>
        <dbReference type="ARBA" id="ARBA00022692"/>
    </source>
</evidence>
<organism evidence="7 8">
    <name type="scientific">Flavisolibacter ginsengisoli DSM 18119</name>
    <dbReference type="NCBI Taxonomy" id="1121884"/>
    <lineage>
        <taxon>Bacteria</taxon>
        <taxon>Pseudomonadati</taxon>
        <taxon>Bacteroidota</taxon>
        <taxon>Chitinophagia</taxon>
        <taxon>Chitinophagales</taxon>
        <taxon>Chitinophagaceae</taxon>
        <taxon>Flavisolibacter</taxon>
    </lineage>
</organism>
<feature type="transmembrane region" description="Helical" evidence="6">
    <location>
        <begin position="306"/>
        <end position="326"/>
    </location>
</feature>
<feature type="transmembrane region" description="Helical" evidence="6">
    <location>
        <begin position="370"/>
        <end position="388"/>
    </location>
</feature>
<dbReference type="PANTHER" id="PTHR23519">
    <property type="entry name" value="AUTOPHAGY-RELATED PROTEIN 22"/>
    <property type="match status" value="1"/>
</dbReference>
<dbReference type="InterPro" id="IPR036259">
    <property type="entry name" value="MFS_trans_sf"/>
</dbReference>
<feature type="transmembrane region" description="Helical" evidence="6">
    <location>
        <begin position="55"/>
        <end position="74"/>
    </location>
</feature>
<feature type="transmembrane region" description="Helical" evidence="6">
    <location>
        <begin position="86"/>
        <end position="104"/>
    </location>
</feature>
<dbReference type="GO" id="GO:0012505">
    <property type="term" value="C:endomembrane system"/>
    <property type="evidence" value="ECO:0007669"/>
    <property type="project" value="UniProtKB-SubCell"/>
</dbReference>
<proteinExistence type="predicted"/>
<dbReference type="Proteomes" id="UP000184048">
    <property type="component" value="Unassembled WGS sequence"/>
</dbReference>
<keyword evidence="4 6" id="KW-1133">Transmembrane helix</keyword>
<dbReference type="Gene3D" id="1.20.1250.20">
    <property type="entry name" value="MFS general substrate transporter like domains"/>
    <property type="match status" value="1"/>
</dbReference>
<feature type="transmembrane region" description="Helical" evidence="6">
    <location>
        <begin position="400"/>
        <end position="417"/>
    </location>
</feature>
<evidence type="ECO:0000256" key="1">
    <source>
        <dbReference type="ARBA" id="ARBA00004127"/>
    </source>
</evidence>
<sequence>MQTAPKKVINAWAMYDWANSAYSLVVVSALYPSYFIAIAPERVHLLGRSFDRSALASYMISFSFFVIAIISPILSSIADYKGNKKSFMKFFCYLGAAACVSLTFMTKETITFGIVSAILGAIGFAGSIVFYNSYLPDIAAEEDQDRISAKGFVLGYIGSVLLMVFCLTAIILNDNMHLGWGAWPVRLSFLAVGLWWAGFAQITFNRLPPSKASQQNPQHSIFINGFYELKKVWYQFRHHPIIKRFLVSFFFYNMGVQTVMYLAPYFASDELKMESSQLIITIVIIQLVAILGAVIFSRLSKITSNLFTLGVIIIIWIGICLSAYFIQTAMQFYALAFCVGMVMGGIQSMSRSTYSKLLPPTKDTASYFSFYDVCDKIGLVLGTLTFGYVGEFLGGMRNSVMALMVFFIIGGILLLFVNRLQTRVRKPGIAI</sequence>
<keyword evidence="3 6" id="KW-0812">Transmembrane</keyword>
<dbReference type="InterPro" id="IPR024671">
    <property type="entry name" value="Atg22-like"/>
</dbReference>
<protein>
    <submittedName>
        <fullName evidence="7">MFS transporter, UMF1 family</fullName>
    </submittedName>
</protein>
<reference evidence="7 8" key="1">
    <citation type="submission" date="2016-11" db="EMBL/GenBank/DDBJ databases">
        <authorList>
            <person name="Jaros S."/>
            <person name="Januszkiewicz K."/>
            <person name="Wedrychowicz H."/>
        </authorList>
    </citation>
    <scope>NUCLEOTIDE SEQUENCE [LARGE SCALE GENOMIC DNA]</scope>
    <source>
        <strain evidence="7 8">DSM 18119</strain>
    </source>
</reference>
<feature type="transmembrane region" description="Helical" evidence="6">
    <location>
        <begin position="245"/>
        <end position="266"/>
    </location>
</feature>
<comment type="subcellular location">
    <subcellularLocation>
        <location evidence="1">Endomembrane system</location>
        <topology evidence="1">Multi-pass membrane protein</topology>
    </subcellularLocation>
</comment>
<feature type="transmembrane region" description="Helical" evidence="6">
    <location>
        <begin position="332"/>
        <end position="349"/>
    </location>
</feature>
<name>A0A1M5DEE6_9BACT</name>
<dbReference type="RefSeq" id="WP_072836339.1">
    <property type="nucleotide sequence ID" value="NZ_FQUU01000015.1"/>
</dbReference>
<evidence type="ECO:0000313" key="7">
    <source>
        <dbReference type="EMBL" id="SHF65423.1"/>
    </source>
</evidence>
<evidence type="ECO:0000256" key="5">
    <source>
        <dbReference type="ARBA" id="ARBA00023136"/>
    </source>
</evidence>
<feature type="transmembrane region" description="Helical" evidence="6">
    <location>
        <begin position="110"/>
        <end position="131"/>
    </location>
</feature>
<feature type="transmembrane region" description="Helical" evidence="6">
    <location>
        <begin position="152"/>
        <end position="171"/>
    </location>
</feature>
<dbReference type="AlphaFoldDB" id="A0A1M5DEE6"/>